<keyword evidence="2" id="KW-0614">Plasmid</keyword>
<feature type="compositionally biased region" description="Gly residues" evidence="1">
    <location>
        <begin position="8"/>
        <end position="21"/>
    </location>
</feature>
<feature type="region of interest" description="Disordered" evidence="1">
    <location>
        <begin position="1"/>
        <end position="21"/>
    </location>
</feature>
<dbReference type="EMBL" id="CP000385">
    <property type="protein sequence ID" value="ABG11521.1"/>
    <property type="molecule type" value="Genomic_DNA"/>
</dbReference>
<accession>A0A5Q5BSN9</accession>
<dbReference type="AlphaFoldDB" id="A0A5Q5BSN9"/>
<proteinExistence type="predicted"/>
<gene>
    <name evidence="2" type="ordered locus">Mmcs_5421</name>
</gene>
<protein>
    <submittedName>
        <fullName evidence="2">Uncharacterized protein</fullName>
    </submittedName>
</protein>
<dbReference type="KEGG" id="mmc:Mmcs_5421"/>
<name>A0A5Q5BSN9_MYCSS</name>
<organism evidence="2">
    <name type="scientific">Mycobacterium sp. (strain MCS)</name>
    <dbReference type="NCBI Taxonomy" id="164756"/>
    <lineage>
        <taxon>Bacteria</taxon>
        <taxon>Bacillati</taxon>
        <taxon>Actinomycetota</taxon>
        <taxon>Actinomycetes</taxon>
        <taxon>Mycobacteriales</taxon>
        <taxon>Mycobacteriaceae</taxon>
        <taxon>Mycobacterium</taxon>
    </lineage>
</organism>
<sequence length="138" mass="14439">MVTMRATTGGGRASGQAAGGELSGPRCILPGCGNLTEEQGMPCAECAAAFGDHLRQTNGPPMTAEAQAKRDTETQAAYAVLLAGGDPAVAAGGRPAAVSTSAQEPERKANQRCWMCEQRRTCTKQAHGWECDTCREIR</sequence>
<evidence type="ECO:0000256" key="1">
    <source>
        <dbReference type="SAM" id="MobiDB-lite"/>
    </source>
</evidence>
<reference evidence="2" key="1">
    <citation type="submission" date="2006-06" db="EMBL/GenBank/DDBJ databases">
        <title>Complete sequence of plasmid of Mycobacterium sp. MCS.</title>
        <authorList>
            <consortium name="US DOE Joint Genome Institute"/>
            <person name="Copeland A."/>
            <person name="Lucas S."/>
            <person name="Lapidus A."/>
            <person name="Barry K."/>
            <person name="Detter J.C."/>
            <person name="Glavina del Rio T."/>
            <person name="Hammon N."/>
            <person name="Israni S."/>
            <person name="Dalin E."/>
            <person name="Tice H."/>
            <person name="Pitluck S."/>
            <person name="Martinez M."/>
            <person name="Schmutz J."/>
            <person name="Larimer F."/>
            <person name="Land M."/>
            <person name="Hauser L."/>
            <person name="Kyrpides N."/>
            <person name="Kim E."/>
            <person name="Miller C.D."/>
            <person name="Hughes J.E."/>
            <person name="Anderson A.J."/>
            <person name="Sims R.C."/>
            <person name="Richardson P."/>
        </authorList>
    </citation>
    <scope>NUCLEOTIDE SEQUENCE [LARGE SCALE GENOMIC DNA]</scope>
    <source>
        <strain evidence="2">MCS</strain>
        <plasmid evidence="2">Plasmid1</plasmid>
    </source>
</reference>
<evidence type="ECO:0000313" key="2">
    <source>
        <dbReference type="EMBL" id="ABG11521.1"/>
    </source>
</evidence>
<geneLocation type="plasmid" evidence="2">
    <name>Plasmid1</name>
</geneLocation>